<comment type="caution">
    <text evidence="2">The sequence shown here is derived from an EMBL/GenBank/DDBJ whole genome shotgun (WGS) entry which is preliminary data.</text>
</comment>
<dbReference type="EMBL" id="FNNO01000006">
    <property type="protein sequence ID" value="SDW86266.1"/>
    <property type="molecule type" value="Genomic_DNA"/>
</dbReference>
<protein>
    <submittedName>
        <fullName evidence="2">Protein N-acetyltransferase, RimJ/RimL family</fullName>
    </submittedName>
</protein>
<reference evidence="2 3" key="1">
    <citation type="submission" date="2016-10" db="EMBL/GenBank/DDBJ databases">
        <authorList>
            <person name="Varghese N."/>
            <person name="Submissions S."/>
        </authorList>
    </citation>
    <scope>NUCLEOTIDE SEQUENCE [LARGE SCALE GENOMIC DNA]</scope>
    <source>
        <strain evidence="2 3">DSM 25353</strain>
    </source>
</reference>
<sequence>MTSIPFIKGAGIYLRELNESDLNGSWYSWLNDQEVTKFQNKGIFPNTREKQKQYLDYLNGSKNDVAFAIVETESNKHIGNVGLHHIDWVHHSAELGIVLGEKSAWGKKYGKQSWQLITEYGFNVLNLHRIYAQIMEGNIASCKSAESAGFVQVGFVPDAFYKNGQYIGFHYYNRIRTQLPL</sequence>
<dbReference type="SUPFAM" id="SSF55729">
    <property type="entry name" value="Acyl-CoA N-acyltransferases (Nat)"/>
    <property type="match status" value="1"/>
</dbReference>
<proteinExistence type="predicted"/>
<dbReference type="Pfam" id="PF13302">
    <property type="entry name" value="Acetyltransf_3"/>
    <property type="match status" value="1"/>
</dbReference>
<dbReference type="PROSITE" id="PS51186">
    <property type="entry name" value="GNAT"/>
    <property type="match status" value="1"/>
</dbReference>
<dbReference type="GO" id="GO:0016747">
    <property type="term" value="F:acyltransferase activity, transferring groups other than amino-acyl groups"/>
    <property type="evidence" value="ECO:0007669"/>
    <property type="project" value="InterPro"/>
</dbReference>
<dbReference type="PANTHER" id="PTHR43415:SF3">
    <property type="entry name" value="GNAT-FAMILY ACETYLTRANSFERASE"/>
    <property type="match status" value="1"/>
</dbReference>
<dbReference type="AlphaFoldDB" id="A0A8X8LDJ6"/>
<gene>
    <name evidence="2" type="ORF">SAMN05444410_106162</name>
</gene>
<dbReference type="InterPro" id="IPR000182">
    <property type="entry name" value="GNAT_dom"/>
</dbReference>
<dbReference type="Gene3D" id="3.40.630.30">
    <property type="match status" value="1"/>
</dbReference>
<keyword evidence="3" id="KW-1185">Reference proteome</keyword>
<dbReference type="RefSeq" id="WP_092723622.1">
    <property type="nucleotide sequence ID" value="NZ_FNNO01000006.1"/>
</dbReference>
<evidence type="ECO:0000313" key="3">
    <source>
        <dbReference type="Proteomes" id="UP000198711"/>
    </source>
</evidence>
<accession>A0A8X8LDJ6</accession>
<evidence type="ECO:0000259" key="1">
    <source>
        <dbReference type="PROSITE" id="PS51186"/>
    </source>
</evidence>
<feature type="domain" description="N-acetyltransferase" evidence="1">
    <location>
        <begin position="12"/>
        <end position="178"/>
    </location>
</feature>
<dbReference type="PANTHER" id="PTHR43415">
    <property type="entry name" value="SPERMIDINE N(1)-ACETYLTRANSFERASE"/>
    <property type="match status" value="1"/>
</dbReference>
<name>A0A8X8LDJ6_9BACT</name>
<organism evidence="2 3">
    <name type="scientific">Hydrobacter penzbergensis</name>
    <dbReference type="NCBI Taxonomy" id="1235997"/>
    <lineage>
        <taxon>Bacteria</taxon>
        <taxon>Pseudomonadati</taxon>
        <taxon>Bacteroidota</taxon>
        <taxon>Chitinophagia</taxon>
        <taxon>Chitinophagales</taxon>
        <taxon>Chitinophagaceae</taxon>
        <taxon>Hydrobacter</taxon>
    </lineage>
</organism>
<evidence type="ECO:0000313" key="2">
    <source>
        <dbReference type="EMBL" id="SDW86266.1"/>
    </source>
</evidence>
<dbReference type="Proteomes" id="UP000198711">
    <property type="component" value="Unassembled WGS sequence"/>
</dbReference>
<dbReference type="InterPro" id="IPR016181">
    <property type="entry name" value="Acyl_CoA_acyltransferase"/>
</dbReference>